<keyword evidence="6 8" id="KW-0418">Kinase</keyword>
<evidence type="ECO:0000256" key="1">
    <source>
        <dbReference type="ARBA" id="ARBA00022490"/>
    </source>
</evidence>
<feature type="binding site" evidence="8">
    <location>
        <position position="151"/>
    </location>
    <ligand>
        <name>substrate</name>
    </ligand>
</feature>
<evidence type="ECO:0000256" key="4">
    <source>
        <dbReference type="ARBA" id="ARBA00022679"/>
    </source>
</evidence>
<dbReference type="FunFam" id="3.40.1160.10:FF:000018">
    <property type="entry name" value="Glutamate 5-kinase"/>
    <property type="match status" value="1"/>
</dbReference>
<evidence type="ECO:0000256" key="3">
    <source>
        <dbReference type="ARBA" id="ARBA00022650"/>
    </source>
</evidence>
<dbReference type="InterPro" id="IPR005715">
    <property type="entry name" value="Glu_5kinase/COase_Synthase"/>
</dbReference>
<dbReference type="AlphaFoldDB" id="A0A923E7H5"/>
<dbReference type="InterPro" id="IPR036393">
    <property type="entry name" value="AceGlu_kinase-like_sf"/>
</dbReference>
<dbReference type="GO" id="GO:0005829">
    <property type="term" value="C:cytosol"/>
    <property type="evidence" value="ECO:0007669"/>
    <property type="project" value="TreeGrafter"/>
</dbReference>
<dbReference type="EMBL" id="JAAZWO010000008">
    <property type="protein sequence ID" value="MBC2397843.1"/>
    <property type="molecule type" value="Genomic_DNA"/>
</dbReference>
<keyword evidence="5 8" id="KW-0547">Nucleotide-binding</keyword>
<feature type="binding site" evidence="8">
    <location>
        <position position="24"/>
    </location>
    <ligand>
        <name>ATP</name>
        <dbReference type="ChEBI" id="CHEBI:30616"/>
    </ligand>
</feature>
<comment type="catalytic activity">
    <reaction evidence="8">
        <text>L-glutamate + ATP = L-glutamyl 5-phosphate + ADP</text>
        <dbReference type="Rhea" id="RHEA:14877"/>
        <dbReference type="ChEBI" id="CHEBI:29985"/>
        <dbReference type="ChEBI" id="CHEBI:30616"/>
        <dbReference type="ChEBI" id="CHEBI:58274"/>
        <dbReference type="ChEBI" id="CHEBI:456216"/>
        <dbReference type="EC" id="2.7.2.11"/>
    </reaction>
</comment>
<keyword evidence="4 8" id="KW-0808">Transferase</keyword>
<comment type="function">
    <text evidence="8">Catalyzes the transfer of a phosphate group to glutamate to form L-glutamate 5-phosphate.</text>
</comment>
<sequence length="273" mass="29799">MQNLQTVQFNREEYLKNVKNIVVKVGSSTLTHENGLLNLFNIERLVRQLSDLHNRGYNIILVSSGAIGVGMGKLGLSEKPEDIAKRQAAAAIGQGTLMYIYRKIFAEHGKTIGQILLTKEDIVDEVRRYNAANTLKELLNKRVIPIVNEHDAIVMEETKVGDNDTVSAFVSELVKADLLILMSDIEGLYNCDPRNNDDAELIDFVEEITEDIVSCAGGAGSGLGTGGMATKIKAAKIVTSAGIPMLIVNGEENEVLQKIVKGETVGTWFNIAQ</sequence>
<dbReference type="Proteomes" id="UP000563151">
    <property type="component" value="Unassembled WGS sequence"/>
</dbReference>
<dbReference type="PROSITE" id="PS00902">
    <property type="entry name" value="GLUTAMATE_5_KINASE"/>
    <property type="match status" value="1"/>
</dbReference>
<dbReference type="Pfam" id="PF00696">
    <property type="entry name" value="AA_kinase"/>
    <property type="match status" value="1"/>
</dbReference>
<dbReference type="SUPFAM" id="SSF53633">
    <property type="entry name" value="Carbamate kinase-like"/>
    <property type="match status" value="1"/>
</dbReference>
<keyword evidence="7 8" id="KW-0067">ATP-binding</keyword>
<dbReference type="InterPro" id="IPR001057">
    <property type="entry name" value="Glu/AcGlu_kinase"/>
</dbReference>
<dbReference type="Gene3D" id="3.40.1160.10">
    <property type="entry name" value="Acetylglutamate kinase-like"/>
    <property type="match status" value="1"/>
</dbReference>
<accession>A0A923E7H5</accession>
<dbReference type="NCBIfam" id="TIGR01027">
    <property type="entry name" value="proB"/>
    <property type="match status" value="1"/>
</dbReference>
<name>A0A923E7H5_CLOTT</name>
<dbReference type="InterPro" id="IPR019797">
    <property type="entry name" value="Glutamate_5-kinase_CS"/>
</dbReference>
<dbReference type="EC" id="2.7.2.11" evidence="8"/>
<feature type="binding site" evidence="8">
    <location>
        <position position="64"/>
    </location>
    <ligand>
        <name>substrate</name>
    </ligand>
</feature>
<dbReference type="PANTHER" id="PTHR43654">
    <property type="entry name" value="GLUTAMATE 5-KINASE"/>
    <property type="match status" value="1"/>
</dbReference>
<comment type="similarity">
    <text evidence="8">Belongs to the glutamate 5-kinase family.</text>
</comment>
<keyword evidence="1 8" id="KW-0963">Cytoplasm</keyword>
<evidence type="ECO:0000313" key="10">
    <source>
        <dbReference type="EMBL" id="MBC2397843.1"/>
    </source>
</evidence>
<feature type="binding site" evidence="8">
    <location>
        <begin position="225"/>
        <end position="231"/>
    </location>
    <ligand>
        <name>ATP</name>
        <dbReference type="ChEBI" id="CHEBI:30616"/>
    </ligand>
</feature>
<keyword evidence="3 8" id="KW-0641">Proline biosynthesis</keyword>
<comment type="pathway">
    <text evidence="8">Amino-acid biosynthesis; L-proline biosynthesis; L-glutamate 5-semialdehyde from L-glutamate: step 1/2.</text>
</comment>
<evidence type="ECO:0000256" key="8">
    <source>
        <dbReference type="HAMAP-Rule" id="MF_00456"/>
    </source>
</evidence>
<dbReference type="GO" id="GO:0055129">
    <property type="term" value="P:L-proline biosynthetic process"/>
    <property type="evidence" value="ECO:0007669"/>
    <property type="project" value="UniProtKB-UniRule"/>
</dbReference>
<reference evidence="10 11" key="1">
    <citation type="submission" date="2020-04" db="EMBL/GenBank/DDBJ databases">
        <title>Genomic insights into acetone-butanol-ethanol (ABE) fermentation by sequencing solventogenic clostridia strains.</title>
        <authorList>
            <person name="Brown S."/>
        </authorList>
    </citation>
    <scope>NUCLEOTIDE SEQUENCE [LARGE SCALE GENOMIC DNA]</scope>
    <source>
        <strain evidence="10 11">DJ011</strain>
    </source>
</reference>
<dbReference type="InterPro" id="IPR041739">
    <property type="entry name" value="G5K_ProB"/>
</dbReference>
<dbReference type="PIRSF" id="PIRSF000729">
    <property type="entry name" value="GK"/>
    <property type="match status" value="1"/>
</dbReference>
<evidence type="ECO:0000313" key="11">
    <source>
        <dbReference type="Proteomes" id="UP000563151"/>
    </source>
</evidence>
<dbReference type="GO" id="GO:0004349">
    <property type="term" value="F:glutamate 5-kinase activity"/>
    <property type="evidence" value="ECO:0007669"/>
    <property type="project" value="UniProtKB-UniRule"/>
</dbReference>
<dbReference type="GO" id="GO:0005524">
    <property type="term" value="F:ATP binding"/>
    <property type="evidence" value="ECO:0007669"/>
    <property type="project" value="UniProtKB-KW"/>
</dbReference>
<dbReference type="PRINTS" id="PR00474">
    <property type="entry name" value="GLU5KINASE"/>
</dbReference>
<comment type="caution">
    <text evidence="10">The sequence shown here is derived from an EMBL/GenBank/DDBJ whole genome shotgun (WGS) entry which is preliminary data.</text>
</comment>
<comment type="subcellular location">
    <subcellularLocation>
        <location evidence="8">Cytoplasm</location>
    </subcellularLocation>
</comment>
<evidence type="ECO:0000256" key="2">
    <source>
        <dbReference type="ARBA" id="ARBA00022605"/>
    </source>
</evidence>
<protein>
    <recommendedName>
        <fullName evidence="8">Glutamate 5-kinase</fullName>
        <ecNumber evidence="8">2.7.2.11</ecNumber>
    </recommendedName>
    <alternativeName>
        <fullName evidence="8">Gamma-glutamyl kinase</fullName>
        <shortName evidence="8">GK</shortName>
    </alternativeName>
</protein>
<gene>
    <name evidence="8 10" type="primary">proB</name>
    <name evidence="10" type="ORF">HGG79_08655</name>
</gene>
<proteinExistence type="inferred from homology"/>
<keyword evidence="2 8" id="KW-0028">Amino-acid biosynthesis</keyword>
<feature type="domain" description="Aspartate/glutamate/uridylate kinase" evidence="9">
    <location>
        <begin position="21"/>
        <end position="249"/>
    </location>
</feature>
<dbReference type="PANTHER" id="PTHR43654:SF1">
    <property type="entry name" value="ISOPENTENYL PHOSPHATE KINASE"/>
    <property type="match status" value="1"/>
</dbReference>
<dbReference type="HAMAP" id="MF_00456">
    <property type="entry name" value="ProB"/>
    <property type="match status" value="1"/>
</dbReference>
<dbReference type="InterPro" id="IPR001048">
    <property type="entry name" value="Asp/Glu/Uridylate_kinase"/>
</dbReference>
<feature type="binding site" evidence="8">
    <location>
        <begin position="183"/>
        <end position="184"/>
    </location>
    <ligand>
        <name>ATP</name>
        <dbReference type="ChEBI" id="CHEBI:30616"/>
    </ligand>
</feature>
<dbReference type="CDD" id="cd04242">
    <property type="entry name" value="AAK_G5K_ProB"/>
    <property type="match status" value="1"/>
</dbReference>
<evidence type="ECO:0000259" key="9">
    <source>
        <dbReference type="Pfam" id="PF00696"/>
    </source>
</evidence>
<evidence type="ECO:0000256" key="5">
    <source>
        <dbReference type="ARBA" id="ARBA00022741"/>
    </source>
</evidence>
<feature type="binding site" evidence="8">
    <location>
        <position position="163"/>
    </location>
    <ligand>
        <name>substrate</name>
    </ligand>
</feature>
<dbReference type="InterPro" id="IPR011529">
    <property type="entry name" value="Glu_5kinase"/>
</dbReference>
<organism evidence="10 11">
    <name type="scientific">Clostridium tetanomorphum</name>
    <dbReference type="NCBI Taxonomy" id="1553"/>
    <lineage>
        <taxon>Bacteria</taxon>
        <taxon>Bacillati</taxon>
        <taxon>Bacillota</taxon>
        <taxon>Clostridia</taxon>
        <taxon>Eubacteriales</taxon>
        <taxon>Clostridiaceae</taxon>
        <taxon>Clostridium</taxon>
    </lineage>
</organism>
<evidence type="ECO:0000256" key="7">
    <source>
        <dbReference type="ARBA" id="ARBA00022840"/>
    </source>
</evidence>
<dbReference type="RefSeq" id="WP_173680177.1">
    <property type="nucleotide sequence ID" value="NZ_JAAZWO010000008.1"/>
</dbReference>
<keyword evidence="11" id="KW-1185">Reference proteome</keyword>
<evidence type="ECO:0000256" key="6">
    <source>
        <dbReference type="ARBA" id="ARBA00022777"/>
    </source>
</evidence>